<dbReference type="GO" id="GO:0039654">
    <property type="term" value="P:fusion of virus membrane with host endosome membrane"/>
    <property type="evidence" value="ECO:0007669"/>
    <property type="project" value="UniProtKB-UniRule"/>
</dbReference>
<keyword evidence="12 32" id="KW-1162">Viral penetration into host cytoplasm</keyword>
<evidence type="ECO:0000256" key="4">
    <source>
        <dbReference type="ARBA" id="ARBA00004563"/>
    </source>
</evidence>
<evidence type="ECO:0000256" key="19">
    <source>
        <dbReference type="ARBA" id="ARBA00022870"/>
    </source>
</evidence>
<name>A0A6C1AGW8_HV1</name>
<keyword evidence="8 32" id="KW-1170">Fusion of virus membrane with host endosomal membrane</keyword>
<feature type="chain" id="PRO_5025740412" description="Transmembrane protein gp41" evidence="32">
    <location>
        <begin position="512"/>
        <end position="856"/>
    </location>
</feature>
<comment type="caution">
    <text evidence="32 33">Lacks conserved residue(s) required for the propagation of feature annotation.</text>
</comment>
<evidence type="ECO:0000259" key="36">
    <source>
        <dbReference type="Pfam" id="PF00517"/>
    </source>
</evidence>
<keyword evidence="27 32" id="KW-1015">Disulfide bond</keyword>
<feature type="site" description="Cleavage; by host furin" evidence="32">
    <location>
        <begin position="511"/>
        <end position="512"/>
    </location>
</feature>
<evidence type="ECO:0000256" key="16">
    <source>
        <dbReference type="ARBA" id="ARBA00022729"/>
    </source>
</evidence>
<feature type="lipid moiety-binding region" description="S-palmitoyl cysteine; by host" evidence="32">
    <location>
        <position position="764"/>
    </location>
</feature>
<evidence type="ECO:0000256" key="31">
    <source>
        <dbReference type="ARBA" id="ARBA00023296"/>
    </source>
</evidence>
<evidence type="ECO:0000256" key="21">
    <source>
        <dbReference type="ARBA" id="ARBA00022890"/>
    </source>
</evidence>
<comment type="function">
    <text evidence="32">Envelope glycoprotein gp160: Oligomerizes in the host endoplasmic reticulum into predominantly trimers. In a second time, gp160 transits in the host Golgi, where glycosylation is completed. The precursor is then proteolytically cleaved in the trans-Golgi and thereby activated by cellular furin or furin-like proteases to produce gp120 and gp41.</text>
</comment>
<dbReference type="GO" id="GO:1903908">
    <property type="term" value="P:positive regulation of plasma membrane raft polarization"/>
    <property type="evidence" value="ECO:0007669"/>
    <property type="project" value="UniProtKB-UniRule"/>
</dbReference>
<dbReference type="FunFam" id="2.170.40.20:FF:000004">
    <property type="entry name" value="Envelope glycoprotein gp160"/>
    <property type="match status" value="1"/>
</dbReference>
<keyword evidence="28 32" id="KW-0325">Glycoprotein</keyword>
<evidence type="ECO:0000256" key="27">
    <source>
        <dbReference type="ARBA" id="ARBA00023157"/>
    </source>
</evidence>
<evidence type="ECO:0000256" key="22">
    <source>
        <dbReference type="ARBA" id="ARBA00022989"/>
    </source>
</evidence>
<feature type="region of interest" description="V5" evidence="32">
    <location>
        <begin position="461"/>
        <end position="471"/>
    </location>
</feature>
<dbReference type="GO" id="GO:0019062">
    <property type="term" value="P:virion attachment to host cell"/>
    <property type="evidence" value="ECO:0007669"/>
    <property type="project" value="UniProtKB-UniRule"/>
</dbReference>
<comment type="domain">
    <text evidence="32">The CD4-binding region is targeted by the antibody b12.</text>
</comment>
<feature type="domain" description="Retroviral envelope protein GP41-like" evidence="36">
    <location>
        <begin position="530"/>
        <end position="720"/>
    </location>
</feature>
<dbReference type="HAMAP" id="MF_04083">
    <property type="entry name" value="HIV_ENV"/>
    <property type="match status" value="1"/>
</dbReference>
<evidence type="ECO:0000256" key="13">
    <source>
        <dbReference type="ARBA" id="ARBA00022685"/>
    </source>
</evidence>
<comment type="function">
    <text evidence="32">Surface protein gp120: Attaches the virus to the host lymphoid cell by binding to the primary receptor CD4. This interaction induces a structural rearrangement creating a high affinity binding site for a chemokine coreceptor like CXCR4 and/or CCR5. Acts as a ligand for CD209/DC-SIGN and CLEC4M/DC-SIGNR, which are respectively found on dendritic cells (DCs), and on endothelial cells of liver sinusoids and lymph node sinuses. These interactions allow capture of viral particles at mucosal surfaces by these cells and subsequent transmission to permissive cells. HIV subverts the migration properties of dendritic cells to gain access to CD4+ T-cells in lymph nodes. Virus transmission to permissive T-cells occurs either in trans (without DCs infection, through viral capture and transmission), or in cis (following DCs productive infection, through the usual CD4-gp120 interaction), thereby inducing a robust infection. In trans infection, bound virions remain infectious over days and it is proposed that they are not degraded, but protected in non-lysosomal acidic organelles within the DCs close to the cell membrane thus contributing to the viral infectious potential during DCs' migration from the periphery to the lymphoid tissues. On arrival at lymphoid tissues, intact virions recycle back to DCs' cell surface allowing virus transmission to CD4+ T-cells.</text>
</comment>
<evidence type="ECO:0000256" key="30">
    <source>
        <dbReference type="ARBA" id="ARBA00023288"/>
    </source>
</evidence>
<evidence type="ECO:0000256" key="1">
    <source>
        <dbReference type="ARBA" id="ARBA00004402"/>
    </source>
</evidence>
<protein>
    <recommendedName>
        <fullName evidence="32">Envelope glycoprotein gp160</fullName>
    </recommendedName>
    <alternativeName>
        <fullName evidence="32">Env polyprotein</fullName>
    </alternativeName>
    <component>
        <recommendedName>
            <fullName evidence="32">Surface protein gp120</fullName>
            <shortName evidence="32">SU</shortName>
        </recommendedName>
        <alternativeName>
            <fullName evidence="32">Glycoprotein 120</fullName>
            <shortName evidence="32">gp120</shortName>
        </alternativeName>
    </component>
    <component>
        <recommendedName>
            <fullName evidence="32">Transmembrane protein gp41</fullName>
            <shortName evidence="32">TM</shortName>
        </recommendedName>
        <alternativeName>
            <fullName evidence="32">Glycoprotein 41</fullName>
            <shortName evidence="32">gp41</shortName>
        </alternativeName>
    </component>
</protein>
<dbReference type="GO" id="GO:0052031">
    <property type="term" value="P:symbiont-mediated perturbation of host defense response"/>
    <property type="evidence" value="ECO:0007669"/>
    <property type="project" value="UniProtKB-UniRule"/>
</dbReference>
<keyword evidence="18 32" id="KW-0946">Virion</keyword>
<feature type="region of interest" description="Fusion peptide" evidence="32">
    <location>
        <begin position="512"/>
        <end position="532"/>
    </location>
</feature>
<evidence type="ECO:0000256" key="12">
    <source>
        <dbReference type="ARBA" id="ARBA00022595"/>
    </source>
</evidence>
<evidence type="ECO:0000256" key="3">
    <source>
        <dbReference type="ARBA" id="ARBA00004505"/>
    </source>
</evidence>
<feature type="transmembrane region" description="Helical" evidence="33">
    <location>
        <begin position="20"/>
        <end position="41"/>
    </location>
</feature>
<comment type="subcellular location">
    <molecule>Transmembrane protein gp41</molecule>
    <subcellularLocation>
        <location evidence="32">Virion membrane</location>
        <topology evidence="32">Single-pass type I membrane protein</topology>
    </subcellularLocation>
    <subcellularLocation>
        <location evidence="32">Host cell membrane</location>
        <topology evidence="32">Single-pass type I membrane protein</topology>
    </subcellularLocation>
    <subcellularLocation>
        <location evidence="32">Host endosome membrane</location>
        <topology evidence="32">Single-pass type I membrane protein</topology>
    </subcellularLocation>
    <text evidence="32">It is probably concentrated at the site of budding and incorporated into the virions possibly by contacts between the cytoplasmic tail of Env and the N-terminus of Gag.</text>
</comment>
<comment type="PTM">
    <text evidence="32">Highly glycosylated by host. The high number of glycan on the protein is reffered to as 'glycan shield' because it contributes to hide protein sequence from adaptive immune system.</text>
</comment>
<dbReference type="Gene3D" id="1.20.5.490">
    <property type="entry name" value="Single helix bin"/>
    <property type="match status" value="1"/>
</dbReference>
<evidence type="ECO:0000256" key="25">
    <source>
        <dbReference type="ARBA" id="ARBA00023136"/>
    </source>
</evidence>
<evidence type="ECO:0000256" key="5">
    <source>
        <dbReference type="ARBA" id="ARBA00004578"/>
    </source>
</evidence>
<dbReference type="GO" id="GO:0044175">
    <property type="term" value="C:host cell endosome membrane"/>
    <property type="evidence" value="ECO:0007669"/>
    <property type="project" value="UniProtKB-SubCell"/>
</dbReference>
<feature type="compositionally biased region" description="Basic and acidic residues" evidence="34">
    <location>
        <begin position="728"/>
        <end position="742"/>
    </location>
</feature>
<dbReference type="Pfam" id="PF00517">
    <property type="entry name" value="GP41"/>
    <property type="match status" value="1"/>
</dbReference>
<feature type="coiled-coil region" evidence="32">
    <location>
        <begin position="633"/>
        <end position="667"/>
    </location>
</feature>
<dbReference type="InterPro" id="IPR037527">
    <property type="entry name" value="Gp160"/>
</dbReference>
<dbReference type="GO" id="GO:0019064">
    <property type="term" value="P:fusion of virus membrane with host plasma membrane"/>
    <property type="evidence" value="ECO:0007669"/>
    <property type="project" value="UniProtKB-UniRule"/>
</dbReference>
<evidence type="ECO:0000256" key="33">
    <source>
        <dbReference type="RuleBase" id="RU363095"/>
    </source>
</evidence>
<dbReference type="GO" id="GO:0075512">
    <property type="term" value="P:clathrin-dependent endocytosis of virus by host cell"/>
    <property type="evidence" value="ECO:0007669"/>
    <property type="project" value="UniProtKB-UniRule"/>
</dbReference>
<evidence type="ECO:0000256" key="18">
    <source>
        <dbReference type="ARBA" id="ARBA00022844"/>
    </source>
</evidence>
<feature type="chain" id="PRO_5025740411" description="Envelope glycoprotein gp160" evidence="32">
    <location>
        <begin position="32"/>
        <end position="856"/>
    </location>
</feature>
<proteinExistence type="inferred from homology"/>
<organism evidence="37">
    <name type="scientific">Human immunodeficiency virus type 1</name>
    <name type="common">HIV-1</name>
    <dbReference type="NCBI Taxonomy" id="11676"/>
    <lineage>
        <taxon>Viruses</taxon>
        <taxon>Riboviria</taxon>
        <taxon>Pararnavirae</taxon>
        <taxon>Artverviricota</taxon>
        <taxon>Revtraviricetes</taxon>
        <taxon>Ortervirales</taxon>
        <taxon>Retroviridae</taxon>
        <taxon>Orthoretrovirinae</taxon>
        <taxon>Lentivirus</taxon>
        <taxon>Lentivirus humimdef1</taxon>
    </lineage>
</organism>
<comment type="function">
    <text evidence="32">Transmembrane protein gp41: Acts as a class I viral fusion protein. Under the current model, the protein has at least 3 conformational states: pre-fusion native state, pre-hairpin intermediate state, and post-fusion hairpin state. During fusion of viral and target intracellular membranes, the coiled coil regions (heptad repeats) assume a trimer-of-hairpins structure, positioning the fusion peptide in close proximity to the C-terminal region of the ectodomain. The formation of this structure appears to drive apposition and subsequent fusion of viral and target cell membranes. Complete fusion occurs in host cell endosomes and is dynamin-dependent, however some lipid transfer might occur at the plasma membrane. The virus undergoes clathrin-dependent internalization long before endosomal fusion, thus minimizing the surface exposure of conserved viral epitopes during fusion and reducing the efficacy of inhibitors targeting these epitopes. Membranes fusion leads to delivery of the nucleocapsid into the cytoplasm.</text>
</comment>
<comment type="similarity">
    <text evidence="32">Belongs to the HIV-1 env protein family.</text>
</comment>
<feature type="topological domain" description="Cytoplasmic" evidence="32">
    <location>
        <begin position="706"/>
        <end position="856"/>
    </location>
</feature>
<evidence type="ECO:0000256" key="34">
    <source>
        <dbReference type="SAM" id="MobiDB-lite"/>
    </source>
</evidence>
<keyword evidence="16 32" id="KW-0732">Signal</keyword>
<dbReference type="GO" id="GO:0055036">
    <property type="term" value="C:virion membrane"/>
    <property type="evidence" value="ECO:0007669"/>
    <property type="project" value="UniProtKB-SubCell"/>
</dbReference>
<feature type="transmembrane region" description="Helical" evidence="33">
    <location>
        <begin position="512"/>
        <end position="535"/>
    </location>
</feature>
<evidence type="ECO:0000259" key="35">
    <source>
        <dbReference type="Pfam" id="PF00516"/>
    </source>
</evidence>
<keyword evidence="29 32" id="KW-0899">Viral immunoevasion</keyword>
<keyword evidence="7 32" id="KW-1168">Fusion of virus membrane with host membrane</keyword>
<keyword evidence="20 32" id="KW-0261">Viral envelope protein</keyword>
<keyword evidence="26 32" id="KW-0564">Palmitate</keyword>
<comment type="domain">
    <text evidence="32 33">The 17 amino acids long immunosuppressive region is present in many retroviral envelope proteins. Synthetic peptides derived from this relatively conserved sequence inhibit immune function in vitro and in vivo.</text>
</comment>
<keyword evidence="19 32" id="KW-1043">Host membrane</keyword>
<keyword evidence="13 32" id="KW-0165">Cleavage on pair of basic residues</keyword>
<feature type="region of interest" description="CD4-binding loop" evidence="32">
    <location>
        <begin position="370"/>
        <end position="380"/>
    </location>
</feature>
<evidence type="ECO:0000256" key="17">
    <source>
        <dbReference type="ARBA" id="ARBA00022804"/>
    </source>
</evidence>
<sequence length="856" mass="96878">MRVKETQMNWPNLWKWGTLILGLVIICSASDKLWVTVYYGVPVWKDADTTLFCASDAKAQEPEVHNVWATHACVPTDPNPQELYLENITENFNMWKNKMAEQMQEDIISLWDESLKPCVKLTPLCVTLRCTNAKLTNGTTTGNTPTPTTYTTEEVKNCSFNMTTELIDKKQKVHSLFYRLDIVPIEDRNKSGDSSNSKEYRLINCNTSVIKQACPKISFDPIPIHYCTPAGYALLKCNDKNFNGTGPCKNVSSVQCTHGIKPVVSTQLLLNGSLAEGEIIIRSENLTNNAKTIIVHLNKSVEINCTRPFNNTRTSIHMGTGKVFYRTGDIIGDIRKAHCVVDKAEWKKTLTQVREKLKEHFNVTIVFEQPSGGDLEITMHHFNCRGEFFYCNTTNLFNTTDLLNNNNTGINETIILPCRIKQIINMWQGVGQAIYAPPISGSIDCVSNITGILLTRDGGVNSTGNETFRPGGGDIKDNWRNELYKYKVVQIEPLGIAPTKAKRRVVEREKRAVSIGALIFGFLGAAGSTMGAASITLTVQARQLLSGIVQQQSNLLRAIEAQQHMLQLTVWGIKQLQARVLAIERYLKDQQLLGLWGCSGKTVCTTPVPWNSTWSNKSYEEIWGNMTWIEWEREIGNYTTQIYDILTESQIQQDKNEKELLELDKWASLWNWFDITQWLWYIKIFIMIVGGLIGLRIIFAVLSIVNKVRQGYSPLSFQTHTHQQGGPDRPERIEEGGGEQDRGRSVRLVSGFFALAWDDLRSLCLFSYHLLRDFTLVTARTVELLGRRGWEGLKYLGNLLIYWSQELRNSAISLLDATAIAVAGGTDRIIEVAQRAWRALLHIPRRIRQGLERFLL</sequence>
<evidence type="ECO:0000256" key="15">
    <source>
        <dbReference type="ARBA" id="ARBA00022703"/>
    </source>
</evidence>
<keyword evidence="23 32" id="KW-1039">Host endosome</keyword>
<keyword evidence="15 32" id="KW-0053">Apoptosis</keyword>
<evidence type="ECO:0000256" key="32">
    <source>
        <dbReference type="HAMAP-Rule" id="MF_04083"/>
    </source>
</evidence>
<feature type="domain" description="Human immunodeficiency virus 1 envelope glycoprotein Gp120" evidence="35">
    <location>
        <begin position="33"/>
        <end position="148"/>
    </location>
</feature>
<evidence type="ECO:0000256" key="10">
    <source>
        <dbReference type="ARBA" id="ARBA00022570"/>
    </source>
</evidence>
<keyword evidence="10 32" id="KW-1165">Clathrin-mediated endocytosis of virus by host</keyword>
<dbReference type="FunFam" id="1.20.5.490:FF:000001">
    <property type="entry name" value="Envelope glycoprotein gp160"/>
    <property type="match status" value="1"/>
</dbReference>
<comment type="PTM">
    <text evidence="32">Specific enzymatic cleavages in vivo yield mature proteins. Envelope glycoproteins are synthesized as a inactive precursor that is heavily N-glycosylated and processed likely by host cell furin in the Golgi to yield the mature SU and TM proteins. The cleavage site between SU and TM requires the minimal sequence [KR]-X-[KR]-R. About 2 of the 9 disulfide bonds of gp41 are reduced by P4HB/PDI, following binding to CD4 receptor.</text>
</comment>
<evidence type="ECO:0000256" key="9">
    <source>
        <dbReference type="ARBA" id="ARBA00022511"/>
    </source>
</evidence>
<feature type="region of interest" description="Immunosuppression" evidence="32">
    <location>
        <begin position="574"/>
        <end position="592"/>
    </location>
</feature>
<feature type="domain" description="Human immunodeficiency virus 1 envelope glycoprotein Gp120" evidence="35">
    <location>
        <begin position="149"/>
        <end position="511"/>
    </location>
</feature>
<feature type="transmembrane region" description="Helical" evidence="33">
    <location>
        <begin position="678"/>
        <end position="705"/>
    </location>
</feature>
<keyword evidence="14 32" id="KW-0812">Transmembrane</keyword>
<gene>
    <name evidence="32 37" type="primary">env</name>
</gene>
<evidence type="ECO:0000256" key="6">
    <source>
        <dbReference type="ARBA" id="ARBA00004650"/>
    </source>
</evidence>
<dbReference type="InterPro" id="IPR036377">
    <property type="entry name" value="Gp120_core_sf"/>
</dbReference>
<comment type="subcellular location">
    <subcellularLocation>
        <location evidence="3">Host cell membrane</location>
        <topology evidence="3">Peripheral membrane protein</topology>
    </subcellularLocation>
    <subcellularLocation>
        <location evidence="1">Host cell membrane</location>
        <topology evidence="1">Single-pass type I membrane protein</topology>
    </subcellularLocation>
    <subcellularLocation>
        <location evidence="2">Host endosome membrane</location>
        <topology evidence="2">Peripheral membrane protein</topology>
    </subcellularLocation>
    <subcellularLocation>
        <location evidence="5">Host endosome membrane</location>
        <topology evidence="5">Single-pass type I membrane protein</topology>
    </subcellularLocation>
    <subcellularLocation>
        <location evidence="6">Virion membrane</location>
        <topology evidence="6">Peripheral membrane protein</topology>
    </subcellularLocation>
    <subcellularLocation>
        <location evidence="4">Virion membrane</location>
        <topology evidence="4">Single-pass type I membrane protein</topology>
    </subcellularLocation>
</comment>
<dbReference type="CDD" id="cd09909">
    <property type="entry name" value="HIV-1-like_HR1-HR2"/>
    <property type="match status" value="1"/>
</dbReference>
<evidence type="ECO:0000256" key="8">
    <source>
        <dbReference type="ARBA" id="ARBA00022510"/>
    </source>
</evidence>
<comment type="PTM">
    <text evidence="32">Palmitoylation of the transmembrane protein and of Env polyprotein (prior to its proteolytic cleavage) is essential for their association with host cell membrane lipid rafts. Palmitoylation is therefore required for envelope trafficking to classical lipid rafts, but not for viral replication.</text>
</comment>
<comment type="domain">
    <text evidence="32">The membrane proximal external region (MPER) present in gp41 is a tryptophan-rich region recognized by the antibodies 2F5, Z13, and 4E10. MPER seems to play a role in fusion.</text>
</comment>
<keyword evidence="17 32" id="KW-1161">Viral attachment to host cell</keyword>
<evidence type="ECO:0000256" key="20">
    <source>
        <dbReference type="ARBA" id="ARBA00022879"/>
    </source>
</evidence>
<feature type="region of interest" description="Disordered" evidence="34">
    <location>
        <begin position="717"/>
        <end position="742"/>
    </location>
</feature>
<dbReference type="GO" id="GO:1903911">
    <property type="term" value="P:positive regulation of receptor clustering"/>
    <property type="evidence" value="ECO:0007669"/>
    <property type="project" value="UniProtKB-UniRule"/>
</dbReference>
<dbReference type="EMBL" id="MN792120">
    <property type="protein sequence ID" value="QIC99744.1"/>
    <property type="molecule type" value="Genomic_RNA"/>
</dbReference>
<feature type="disulfide bond" evidence="32">
    <location>
        <begin position="237"/>
        <end position="248"/>
    </location>
</feature>
<feature type="disulfide bond" evidence="32">
    <location>
        <begin position="598"/>
        <end position="604"/>
    </location>
</feature>
<comment type="subcellular location">
    <molecule>Surface protein gp120</molecule>
    <subcellularLocation>
        <location evidence="32">Virion membrane</location>
        <topology evidence="32">Peripheral membrane protein</topology>
    </subcellularLocation>
    <subcellularLocation>
        <location evidence="32">Host cell membrane</location>
        <topology evidence="32">Peripheral membrane protein</topology>
    </subcellularLocation>
    <subcellularLocation>
        <location evidence="32">Host endosome membrane</location>
        <topology evidence="32">Single-pass type I membrane protein</topology>
    </subcellularLocation>
    <text evidence="32">The surface protein is not anchored to the viral envelope, but associates with the extravirion surface through its binding to TM. It is probably concentrated at the site of budding and incorporated into the virions possibly by contacts between the cytoplasmic tail of Env and the N-terminus of Gag.</text>
</comment>
<dbReference type="SUPFAM" id="SSF58069">
    <property type="entry name" value="Virus ectodomain"/>
    <property type="match status" value="1"/>
</dbReference>
<evidence type="ECO:0000256" key="2">
    <source>
        <dbReference type="ARBA" id="ARBA00004433"/>
    </source>
</evidence>
<keyword evidence="21 32" id="KW-1164">Virus endocytosis by host</keyword>
<evidence type="ECO:0000256" key="23">
    <source>
        <dbReference type="ARBA" id="ARBA00023046"/>
    </source>
</evidence>
<comment type="miscellaneous">
    <text evidence="32">Inhibitors targeting HIV-1 viral envelope proteins are used as antiretroviral drugs. Attachment of virions to the cell surface via non-specific interactions and CD4 binding can be blocked by inhibitors that include cyanovirin-N, cyclotriazadisulfonamide analogs, PRO 2000, TNX 355 and PRO 542. In addition, BMS 806 can block CD4-induced conformational changes. Env interactions with the coreceptor molecules can be targeted by CCR5 antagonists including SCH-D, maraviroc (UK 427857) and aplaviroc (GW 873140), and the CXCR4 antagonist AMD 070. Fusion of viral and cellular membranes can be inhibited by peptides such as enfuvirtide and tifuvirtide (T 1249). Resistance to inhibitors associated with mutations in Env are observed. Most of the time, single mutations confer only a modest reduction in drug susceptibility. Combination of several mutations is usually required to develop a high-level drug resistance.</text>
</comment>
<keyword evidence="22 32" id="KW-1133">Transmembrane helix</keyword>
<keyword evidence="11 32" id="KW-0945">Host-virus interaction</keyword>
<evidence type="ECO:0000256" key="24">
    <source>
        <dbReference type="ARBA" id="ARBA00023054"/>
    </source>
</evidence>
<dbReference type="Pfam" id="PF00516">
    <property type="entry name" value="GP120"/>
    <property type="match status" value="2"/>
</dbReference>
<dbReference type="GO" id="GO:0020002">
    <property type="term" value="C:host cell plasma membrane"/>
    <property type="evidence" value="ECO:0007669"/>
    <property type="project" value="UniProtKB-SubCell"/>
</dbReference>
<accession>A0A6C1AGW8</accession>
<organismHost>
    <name type="scientific">Homo sapiens</name>
    <name type="common">Human</name>
    <dbReference type="NCBI Taxonomy" id="9606"/>
</organismHost>
<evidence type="ECO:0000256" key="28">
    <source>
        <dbReference type="ARBA" id="ARBA00023180"/>
    </source>
</evidence>
<feature type="short sequence motif" description="YXXL motif; contains endocytosis signal" evidence="32">
    <location>
        <begin position="712"/>
        <end position="715"/>
    </location>
</feature>
<comment type="miscellaneous">
    <text evidence="32">HIV-1 lineages are divided in three main groups, M (for Major), O (for Outlier), and N (for New, or Non-M, Non-O). The vast majority of strains found worldwide belong to the group M. Group O seems to be endemic to and largely confined to Cameroon and neighboring countries in West Central Africa, where these viruses represent a small minority of HIV-1 strains. The group N is represented by a limited number of isolates from Cameroonian persons. The group M is further subdivided in 9 clades or subtypes (A to D, F to H, J and K).</text>
</comment>
<dbReference type="InterPro" id="IPR000328">
    <property type="entry name" value="GP41-like"/>
</dbReference>
<dbReference type="GO" id="GO:0005198">
    <property type="term" value="F:structural molecule activity"/>
    <property type="evidence" value="ECO:0007669"/>
    <property type="project" value="UniProtKB-UniRule"/>
</dbReference>
<dbReference type="GO" id="GO:0019031">
    <property type="term" value="C:viral envelope"/>
    <property type="evidence" value="ECO:0007669"/>
    <property type="project" value="UniProtKB-KW"/>
</dbReference>
<evidence type="ECO:0000256" key="11">
    <source>
        <dbReference type="ARBA" id="ARBA00022581"/>
    </source>
</evidence>
<keyword evidence="25 32" id="KW-0472">Membrane</keyword>
<evidence type="ECO:0000256" key="29">
    <source>
        <dbReference type="ARBA" id="ARBA00023280"/>
    </source>
</evidence>
<feature type="disulfide bond" evidence="32">
    <location>
        <begin position="53"/>
        <end position="73"/>
    </location>
</feature>
<dbReference type="GO" id="GO:0019082">
    <property type="term" value="P:viral protein processing"/>
    <property type="evidence" value="ECO:0007669"/>
    <property type="project" value="UniProtKB-UniRule"/>
</dbReference>
<feature type="region of interest" description="MPER; binding to GalCer" evidence="32">
    <location>
        <begin position="662"/>
        <end position="683"/>
    </location>
</feature>
<reference evidence="37" key="1">
    <citation type="journal article" date="2020" name="PLoS Pathog.">
        <title>Molecular dating and viral load growth rates suggested that the eclipse phase lasted about a week in HIV-1 infected adults in East Africa and Thailand.</title>
        <authorList>
            <consortium name="RV217 Study Team"/>
            <person name="Rolland M."/>
            <person name="Tovanabutra S."/>
            <person name="Dearlove B."/>
            <person name="Li Y."/>
            <person name="Owen C.L."/>
            <person name="Lewitus E."/>
            <person name="Sanders-Buell E."/>
            <person name="Bose M."/>
            <person name="O'Sullivan A."/>
            <person name="Rossenkhan R."/>
            <person name="Labuschagne J.P.L."/>
            <person name="Edlefsen P.T."/>
            <person name="Reeves D.B."/>
            <person name="Kijak G."/>
            <person name="Miller S."/>
            <person name="Poltavee K."/>
            <person name="Lee J."/>
            <person name="Bonar L."/>
            <person name="Harbolick E."/>
            <person name="Ahani B."/>
            <person name="Pham P."/>
            <person name="Kibuuka H."/>
            <person name="Maganga L."/>
            <person name="Nitayaphan S."/>
            <person name="Sawe F.K."/>
            <person name="Eller L.A."/>
            <person name="Gramzinski R."/>
            <person name="Kim J.H."/>
            <person name="Michael N.L."/>
            <person name="Robb M.L."/>
        </authorList>
    </citation>
    <scope>NUCLEOTIDE SEQUENCE</scope>
    <source>
        <strain evidence="37">40123v03_02</strain>
    </source>
</reference>
<dbReference type="Gene3D" id="1.10.287.210">
    <property type="match status" value="1"/>
</dbReference>
<keyword evidence="24 32" id="KW-0175">Coiled coil</keyword>
<dbReference type="FunFam" id="1.10.287.210:FF:000001">
    <property type="entry name" value="Envelope glycoprotein gp160"/>
    <property type="match status" value="1"/>
</dbReference>
<dbReference type="InterPro" id="IPR000777">
    <property type="entry name" value="HIV1_Gp120"/>
</dbReference>
<comment type="subunit">
    <text evidence="32">The mature envelope protein (Env) consists of a homotrimer of non-covalently associated gp120-gp41 heterodimers. The resulting complex protrudes from the virus surface as a spike. There seems to be as few as 10 spikes on the average virion. Surface protein gp120 interacts with host CD4, CCR5 and CXCR4. Gp120 also interacts with the C-type lectins CD209/DC-SIGN and CLEC4M/DC-SIGNR (collectively referred to as DC-SIGN(R)). Gp120 and gp41 interact with GalCer. Gp120 interacts with host ITGA4/ITGB7 complex; on CD4+ T-cells, this interaction results in rapid activation of integrin ITGAL/LFA-1, which facilitates efficient cell-to-cell spreading of HIV-1. Gp120 interacts with cell-associated heparan sulfate; this interaction increases virus infectivity on permissive cells and may be involved in infection of CD4- cells.</text>
</comment>
<evidence type="ECO:0000256" key="26">
    <source>
        <dbReference type="ARBA" id="ARBA00023139"/>
    </source>
</evidence>
<evidence type="ECO:0000256" key="14">
    <source>
        <dbReference type="ARBA" id="ARBA00022692"/>
    </source>
</evidence>
<keyword evidence="31 32" id="KW-1160">Virus entry into host cell</keyword>
<evidence type="ECO:0000313" key="37">
    <source>
        <dbReference type="EMBL" id="QIC99744.1"/>
    </source>
</evidence>
<dbReference type="GO" id="GO:0016020">
    <property type="term" value="C:membrane"/>
    <property type="evidence" value="ECO:0007669"/>
    <property type="project" value="UniProtKB-UniRule"/>
</dbReference>
<comment type="domain">
    <text evidence="32">The YXXL motif is involved in determining the exact site of viral release at the surface of infected mononuclear cells and promotes endocytosis. YXXL and di-leucine endocytosis motifs interact directly or indirectly with the clathrin adapter complexes, opperate independently, and their activities are not additive.</text>
</comment>
<dbReference type="Gene3D" id="2.170.40.20">
    <property type="entry name" value="Human immunodeficiency virus 1, Gp160, envelope glycoprotein"/>
    <property type="match status" value="2"/>
</dbReference>
<feature type="disulfide bond" evidence="32">
    <location>
        <begin position="227"/>
        <end position="256"/>
    </location>
</feature>
<dbReference type="SUPFAM" id="SSF56502">
    <property type="entry name" value="gp120 core"/>
    <property type="match status" value="2"/>
</dbReference>
<keyword evidence="9 32" id="KW-1032">Host cell membrane</keyword>
<keyword evidence="30 32" id="KW-0449">Lipoprotein</keyword>
<comment type="domain">
    <text evidence="32">Some of the most genetically diverse regions of the viral genome are present in Env. They are called variable regions 1 through 5 (V1 through V5). Coreceptor usage of gp120 is determined mainly by the primary structure of the third variable region (V3) in the outer domain of gp120. The sequence of V3 determines which coreceptor, CCR5 and/or CXCR4 (corresponding to R5/macrophage, X4/T cell and R5X4/T cell and macrophage tropism), is used to trigger the fusion potential of the Env complex, and hence which cells the virus can infect. Binding to CCR5 involves a region adjacent in addition to V3.</text>
</comment>
<feature type="short sequence motif" description="Di-leucine internalization motif" evidence="32">
    <location>
        <begin position="855"/>
        <end position="856"/>
    </location>
</feature>
<dbReference type="FunFam" id="2.170.40.20:FF:000003">
    <property type="entry name" value="Envelope glycoprotein gp160"/>
    <property type="match status" value="1"/>
</dbReference>
<evidence type="ECO:0000256" key="7">
    <source>
        <dbReference type="ARBA" id="ARBA00022506"/>
    </source>
</evidence>